<organism evidence="1 2">
    <name type="scientific">Sorghum bicolor</name>
    <name type="common">Sorghum</name>
    <name type="synonym">Sorghum vulgare</name>
    <dbReference type="NCBI Taxonomy" id="4558"/>
    <lineage>
        <taxon>Eukaryota</taxon>
        <taxon>Viridiplantae</taxon>
        <taxon>Streptophyta</taxon>
        <taxon>Embryophyta</taxon>
        <taxon>Tracheophyta</taxon>
        <taxon>Spermatophyta</taxon>
        <taxon>Magnoliopsida</taxon>
        <taxon>Liliopsida</taxon>
        <taxon>Poales</taxon>
        <taxon>Poaceae</taxon>
        <taxon>PACMAD clade</taxon>
        <taxon>Panicoideae</taxon>
        <taxon>Andropogonodae</taxon>
        <taxon>Andropogoneae</taxon>
        <taxon>Sorghinae</taxon>
        <taxon>Sorghum</taxon>
    </lineage>
</organism>
<accession>A0A921QX46</accession>
<dbReference type="AlphaFoldDB" id="A0A921QX46"/>
<dbReference type="Proteomes" id="UP000807115">
    <property type="component" value="Chromosome 5"/>
</dbReference>
<sequence>MNDGPNGNLPPLVDRLRTWMAAGGASAPRLAWGWDGTRTAARDQHRQRRRSSIGEAFYCQCDGRCGANRDKFCVVHMPLHVLTLLQSQIWMEEARHNQIRRKLR</sequence>
<dbReference type="EMBL" id="CM027684">
    <property type="protein sequence ID" value="KAG0528682.1"/>
    <property type="molecule type" value="Genomic_DNA"/>
</dbReference>
<evidence type="ECO:0000313" key="1">
    <source>
        <dbReference type="EMBL" id="KAG0528682.1"/>
    </source>
</evidence>
<evidence type="ECO:0000313" key="2">
    <source>
        <dbReference type="Proteomes" id="UP000807115"/>
    </source>
</evidence>
<gene>
    <name evidence="1" type="ORF">BDA96_05G032900</name>
</gene>
<protein>
    <submittedName>
        <fullName evidence="1">Uncharacterized protein</fullName>
    </submittedName>
</protein>
<comment type="caution">
    <text evidence="1">The sequence shown here is derived from an EMBL/GenBank/DDBJ whole genome shotgun (WGS) entry which is preliminary data.</text>
</comment>
<reference evidence="1" key="2">
    <citation type="submission" date="2020-10" db="EMBL/GenBank/DDBJ databases">
        <authorList>
            <person name="Cooper E.A."/>
            <person name="Brenton Z.W."/>
            <person name="Flinn B.S."/>
            <person name="Jenkins J."/>
            <person name="Shu S."/>
            <person name="Flowers D."/>
            <person name="Luo F."/>
            <person name="Wang Y."/>
            <person name="Xia P."/>
            <person name="Barry K."/>
            <person name="Daum C."/>
            <person name="Lipzen A."/>
            <person name="Yoshinaga Y."/>
            <person name="Schmutz J."/>
            <person name="Saski C."/>
            <person name="Vermerris W."/>
            <person name="Kresovich S."/>
        </authorList>
    </citation>
    <scope>NUCLEOTIDE SEQUENCE</scope>
</reference>
<reference evidence="1" key="1">
    <citation type="journal article" date="2019" name="BMC Genomics">
        <title>A new reference genome for Sorghum bicolor reveals high levels of sequence similarity between sweet and grain genotypes: implications for the genetics of sugar metabolism.</title>
        <authorList>
            <person name="Cooper E.A."/>
            <person name="Brenton Z.W."/>
            <person name="Flinn B.S."/>
            <person name="Jenkins J."/>
            <person name="Shu S."/>
            <person name="Flowers D."/>
            <person name="Luo F."/>
            <person name="Wang Y."/>
            <person name="Xia P."/>
            <person name="Barry K."/>
            <person name="Daum C."/>
            <person name="Lipzen A."/>
            <person name="Yoshinaga Y."/>
            <person name="Schmutz J."/>
            <person name="Saski C."/>
            <person name="Vermerris W."/>
            <person name="Kresovich S."/>
        </authorList>
    </citation>
    <scope>NUCLEOTIDE SEQUENCE</scope>
</reference>
<proteinExistence type="predicted"/>
<name>A0A921QX46_SORBI</name>